<organism evidence="1 2">
    <name type="scientific">Cotesia glomerata</name>
    <name type="common">Lepidopteran parasitic wasp</name>
    <name type="synonym">Apanteles glomeratus</name>
    <dbReference type="NCBI Taxonomy" id="32391"/>
    <lineage>
        <taxon>Eukaryota</taxon>
        <taxon>Metazoa</taxon>
        <taxon>Ecdysozoa</taxon>
        <taxon>Arthropoda</taxon>
        <taxon>Hexapoda</taxon>
        <taxon>Insecta</taxon>
        <taxon>Pterygota</taxon>
        <taxon>Neoptera</taxon>
        <taxon>Endopterygota</taxon>
        <taxon>Hymenoptera</taxon>
        <taxon>Apocrita</taxon>
        <taxon>Ichneumonoidea</taxon>
        <taxon>Braconidae</taxon>
        <taxon>Microgastrinae</taxon>
        <taxon>Cotesia</taxon>
    </lineage>
</organism>
<dbReference type="PANTHER" id="PTHR23072:SF0">
    <property type="entry name" value="GPI ETHANOLAMINE PHOSPHATE TRANSFERASE 2"/>
    <property type="match status" value="1"/>
</dbReference>
<protein>
    <submittedName>
        <fullName evidence="1">Uncharacterized protein</fullName>
    </submittedName>
</protein>
<dbReference type="GO" id="GO:0005789">
    <property type="term" value="C:endoplasmic reticulum membrane"/>
    <property type="evidence" value="ECO:0007669"/>
    <property type="project" value="TreeGrafter"/>
</dbReference>
<dbReference type="GO" id="GO:0051267">
    <property type="term" value="F:CP2 mannose-ethanolamine phosphotransferase activity"/>
    <property type="evidence" value="ECO:0007669"/>
    <property type="project" value="TreeGrafter"/>
</dbReference>
<accession>A0AAV7HMV2</accession>
<keyword evidence="2" id="KW-1185">Reference proteome</keyword>
<dbReference type="PANTHER" id="PTHR23072">
    <property type="entry name" value="PHOSPHATIDYLINOSITOL GLYCAN-RELATED"/>
    <property type="match status" value="1"/>
</dbReference>
<reference evidence="1 2" key="1">
    <citation type="journal article" date="2021" name="J. Hered.">
        <title>A chromosome-level genome assembly of the parasitoid wasp, Cotesia glomerata (Hymenoptera: Braconidae).</title>
        <authorList>
            <person name="Pinto B.J."/>
            <person name="Weis J.J."/>
            <person name="Gamble T."/>
            <person name="Ode P.J."/>
            <person name="Paul R."/>
            <person name="Zaspel J.M."/>
        </authorList>
    </citation>
    <scope>NUCLEOTIDE SEQUENCE [LARGE SCALE GENOMIC DNA]</scope>
    <source>
        <strain evidence="1">CgM1</strain>
    </source>
</reference>
<dbReference type="InterPro" id="IPR039527">
    <property type="entry name" value="PIGG/GPI7"/>
</dbReference>
<feature type="non-terminal residue" evidence="1">
    <location>
        <position position="80"/>
    </location>
</feature>
<proteinExistence type="predicted"/>
<evidence type="ECO:0000313" key="2">
    <source>
        <dbReference type="Proteomes" id="UP000826195"/>
    </source>
</evidence>
<name>A0AAV7HMV2_COTGL</name>
<gene>
    <name evidence="1" type="ORF">KQX54_021291</name>
</gene>
<comment type="caution">
    <text evidence="1">The sequence shown here is derived from an EMBL/GenBank/DDBJ whole genome shotgun (WGS) entry which is preliminary data.</text>
</comment>
<dbReference type="EMBL" id="JAHXZJ010002609">
    <property type="protein sequence ID" value="KAH0541216.1"/>
    <property type="molecule type" value="Genomic_DNA"/>
</dbReference>
<evidence type="ECO:0000313" key="1">
    <source>
        <dbReference type="EMBL" id="KAH0541216.1"/>
    </source>
</evidence>
<dbReference type="GO" id="GO:0006506">
    <property type="term" value="P:GPI anchor biosynthetic process"/>
    <property type="evidence" value="ECO:0007669"/>
    <property type="project" value="InterPro"/>
</dbReference>
<dbReference type="AlphaFoldDB" id="A0AAV7HMV2"/>
<sequence>MNDLPKSINKTLLNSNILYNPLVKKIVIMVIDSLRWDFVFTKSDGIHNTMIFTNRLLEKNFGRLLQVKVNNPTVTMPRIK</sequence>
<dbReference type="Proteomes" id="UP000826195">
    <property type="component" value="Unassembled WGS sequence"/>
</dbReference>